<gene>
    <name evidence="2" type="ORF">D5R40_20315</name>
</gene>
<dbReference type="AlphaFoldDB" id="A0A3N6P5G9"/>
<name>A0A3N6P5G9_9CYAN</name>
<dbReference type="Proteomes" id="UP000269154">
    <property type="component" value="Unassembled WGS sequence"/>
</dbReference>
<evidence type="ECO:0000313" key="3">
    <source>
        <dbReference type="Proteomes" id="UP000269154"/>
    </source>
</evidence>
<protein>
    <recommendedName>
        <fullName evidence="1">Peptidase C39-like domain-containing protein</fullName>
    </recommendedName>
</protein>
<dbReference type="EMBL" id="RCBY01000129">
    <property type="protein sequence ID" value="RQH34821.1"/>
    <property type="molecule type" value="Genomic_DNA"/>
</dbReference>
<reference evidence="2 3" key="1">
    <citation type="journal article" date="2018" name="ACS Chem. Biol.">
        <title>Ketoreductase domain dysfunction expands chemodiversity: malyngamide biosynthesis in the cyanobacterium Okeania hirsuta.</title>
        <authorList>
            <person name="Moss N.A."/>
            <person name="Leao T."/>
            <person name="Rankin M."/>
            <person name="McCullough T.M."/>
            <person name="Qu P."/>
            <person name="Korobeynikov A."/>
            <person name="Smith J.L."/>
            <person name="Gerwick L."/>
            <person name="Gerwick W.H."/>
        </authorList>
    </citation>
    <scope>NUCLEOTIDE SEQUENCE [LARGE SCALE GENOMIC DNA]</scope>
    <source>
        <strain evidence="2 3">PAB10Feb10-1</strain>
    </source>
</reference>
<evidence type="ECO:0000313" key="2">
    <source>
        <dbReference type="EMBL" id="RQH34821.1"/>
    </source>
</evidence>
<comment type="caution">
    <text evidence="2">The sequence shown here is derived from an EMBL/GenBank/DDBJ whole genome shotgun (WGS) entry which is preliminary data.</text>
</comment>
<dbReference type="Gene3D" id="3.90.70.10">
    <property type="entry name" value="Cysteine proteinases"/>
    <property type="match status" value="1"/>
</dbReference>
<accession>A0A3N6P5G9</accession>
<dbReference type="Pfam" id="PF13529">
    <property type="entry name" value="Peptidase_C39_2"/>
    <property type="match status" value="1"/>
</dbReference>
<sequence length="212" mass="24087">MYFFVYNTISQMTQTKEKFKKLEVPYFSQLDNDTAYHGPGYRQCNLTSCSMFLAFLRPDLVEKAKSEGYSEFESMYGKILDKYGDTTDHQANTRALQYFEVDTYFSYTLSIDELIECLQAGYPVVMGMAYKGSGHMVVATGFDLDKQKIFIHDPYGIRDGAGNTYQVGVKAAYDPYSFDLLRKIWVDMGEQAGWGRVTVSVKGKPTGLPQNL</sequence>
<organism evidence="2 3">
    <name type="scientific">Okeania hirsuta</name>
    <dbReference type="NCBI Taxonomy" id="1458930"/>
    <lineage>
        <taxon>Bacteria</taxon>
        <taxon>Bacillati</taxon>
        <taxon>Cyanobacteriota</taxon>
        <taxon>Cyanophyceae</taxon>
        <taxon>Oscillatoriophycideae</taxon>
        <taxon>Oscillatoriales</taxon>
        <taxon>Microcoleaceae</taxon>
        <taxon>Okeania</taxon>
    </lineage>
</organism>
<proteinExistence type="predicted"/>
<evidence type="ECO:0000259" key="1">
    <source>
        <dbReference type="Pfam" id="PF13529"/>
    </source>
</evidence>
<dbReference type="InterPro" id="IPR039564">
    <property type="entry name" value="Peptidase_C39-like"/>
</dbReference>
<feature type="domain" description="Peptidase C39-like" evidence="1">
    <location>
        <begin position="22"/>
        <end position="155"/>
    </location>
</feature>
<keyword evidence="3" id="KW-1185">Reference proteome</keyword>